<reference evidence="6 7" key="1">
    <citation type="journal article" date="2018" name="Environ. Microbiol.">
        <title>Genomes of ubiquitous marine and hypersaline Hydrogenovibrio, Thiomicrorhabdus and Thiomicrospira spp. encode a diversity of mechanisms to sustain chemolithoautotrophy in heterogeneous environments.</title>
        <authorList>
            <person name="Scott K.M."/>
            <person name="Williams J."/>
            <person name="Porter C.M.B."/>
            <person name="Russel S."/>
            <person name="Harmer T.L."/>
            <person name="Paul J.H."/>
            <person name="Antonen K.M."/>
            <person name="Bridges M.K."/>
            <person name="Camper G.J."/>
            <person name="Campla C.K."/>
            <person name="Casella L.G."/>
            <person name="Chase E."/>
            <person name="Conrad J.W."/>
            <person name="Cruz M.C."/>
            <person name="Dunlap D.S."/>
            <person name="Duran L."/>
            <person name="Fahsbender E.M."/>
            <person name="Goldsmith D.B."/>
            <person name="Keeley R.F."/>
            <person name="Kondoff M.R."/>
            <person name="Kussy B.I."/>
            <person name="Lane M.K."/>
            <person name="Lawler S."/>
            <person name="Leigh B.A."/>
            <person name="Lewis C."/>
            <person name="Lostal L.M."/>
            <person name="Marking D."/>
            <person name="Mancera P.A."/>
            <person name="McClenthan E.C."/>
            <person name="McIntyre E.A."/>
            <person name="Mine J.A."/>
            <person name="Modi S."/>
            <person name="Moore B.D."/>
            <person name="Morgan W.A."/>
            <person name="Nelson K.M."/>
            <person name="Nguyen K.N."/>
            <person name="Ogburn N."/>
            <person name="Parrino D.G."/>
            <person name="Pedapudi A.D."/>
            <person name="Pelham R.P."/>
            <person name="Preece A.M."/>
            <person name="Rampersad E.A."/>
            <person name="Richardson J.C."/>
            <person name="Rodgers C.M."/>
            <person name="Schaffer B.L."/>
            <person name="Sheridan N.E."/>
            <person name="Solone M.R."/>
            <person name="Staley Z.R."/>
            <person name="Tabuchi M."/>
            <person name="Waide R.J."/>
            <person name="Wanjugi P.W."/>
            <person name="Young S."/>
            <person name="Clum A."/>
            <person name="Daum C."/>
            <person name="Huntemann M."/>
            <person name="Ivanova N."/>
            <person name="Kyrpides N."/>
            <person name="Mikhailova N."/>
            <person name="Palaniappan K."/>
            <person name="Pillay M."/>
            <person name="Reddy T.B.K."/>
            <person name="Shapiro N."/>
            <person name="Stamatis D."/>
            <person name="Varghese N."/>
            <person name="Woyke T."/>
            <person name="Boden R."/>
            <person name="Freyermuth S.K."/>
            <person name="Kerfeld C.A."/>
        </authorList>
    </citation>
    <scope>NUCLEOTIDE SEQUENCE [LARGE SCALE GENOMIC DNA]</scope>
    <source>
        <strain evidence="6 7">JR-2</strain>
    </source>
</reference>
<evidence type="ECO:0000256" key="4">
    <source>
        <dbReference type="ARBA" id="ARBA00023163"/>
    </source>
</evidence>
<evidence type="ECO:0000313" key="6">
    <source>
        <dbReference type="EMBL" id="QAB16349.1"/>
    </source>
</evidence>
<evidence type="ECO:0000259" key="5">
    <source>
        <dbReference type="PROSITE" id="PS50931"/>
    </source>
</evidence>
<dbReference type="PANTHER" id="PTHR30126">
    <property type="entry name" value="HTH-TYPE TRANSCRIPTIONAL REGULATOR"/>
    <property type="match status" value="1"/>
</dbReference>
<dbReference type="EMBL" id="CP035033">
    <property type="protein sequence ID" value="QAB16349.1"/>
    <property type="molecule type" value="Genomic_DNA"/>
</dbReference>
<evidence type="ECO:0000256" key="1">
    <source>
        <dbReference type="ARBA" id="ARBA00009437"/>
    </source>
</evidence>
<dbReference type="FunFam" id="1.10.10.10:FF:000001">
    <property type="entry name" value="LysR family transcriptional regulator"/>
    <property type="match status" value="1"/>
</dbReference>
<dbReference type="SUPFAM" id="SSF46785">
    <property type="entry name" value="Winged helix' DNA-binding domain"/>
    <property type="match status" value="1"/>
</dbReference>
<evidence type="ECO:0000256" key="2">
    <source>
        <dbReference type="ARBA" id="ARBA00023015"/>
    </source>
</evidence>
<dbReference type="InterPro" id="IPR005119">
    <property type="entry name" value="LysR_subst-bd"/>
</dbReference>
<name>A0A410H609_9GAMM</name>
<dbReference type="InterPro" id="IPR036390">
    <property type="entry name" value="WH_DNA-bd_sf"/>
</dbReference>
<gene>
    <name evidence="6" type="ORF">EPV75_12105</name>
</gene>
<protein>
    <submittedName>
        <fullName evidence="6">LysR family transcriptional regulator</fullName>
    </submittedName>
</protein>
<dbReference type="PROSITE" id="PS50931">
    <property type="entry name" value="HTH_LYSR"/>
    <property type="match status" value="1"/>
</dbReference>
<dbReference type="Pfam" id="PF00126">
    <property type="entry name" value="HTH_1"/>
    <property type="match status" value="1"/>
</dbReference>
<keyword evidence="2" id="KW-0805">Transcription regulation</keyword>
<proteinExistence type="inferred from homology"/>
<dbReference type="Gene3D" id="1.10.10.10">
    <property type="entry name" value="Winged helix-like DNA-binding domain superfamily/Winged helix DNA-binding domain"/>
    <property type="match status" value="1"/>
</dbReference>
<dbReference type="InterPro" id="IPR036388">
    <property type="entry name" value="WH-like_DNA-bd_sf"/>
</dbReference>
<keyword evidence="4" id="KW-0804">Transcription</keyword>
<dbReference type="GO" id="GO:0003700">
    <property type="term" value="F:DNA-binding transcription factor activity"/>
    <property type="evidence" value="ECO:0007669"/>
    <property type="project" value="InterPro"/>
</dbReference>
<keyword evidence="3" id="KW-0238">DNA-binding</keyword>
<comment type="similarity">
    <text evidence="1">Belongs to the LysR transcriptional regulatory family.</text>
</comment>
<dbReference type="AlphaFoldDB" id="A0A410H609"/>
<dbReference type="PANTHER" id="PTHR30126:SF25">
    <property type="entry name" value="HTH-TYPE TRANSCRIPTIONAL REGULATOR METR"/>
    <property type="match status" value="1"/>
</dbReference>
<dbReference type="PRINTS" id="PR00039">
    <property type="entry name" value="HTHLYSR"/>
</dbReference>
<dbReference type="InterPro" id="IPR000847">
    <property type="entry name" value="LysR_HTH_N"/>
</dbReference>
<dbReference type="SUPFAM" id="SSF53850">
    <property type="entry name" value="Periplasmic binding protein-like II"/>
    <property type="match status" value="1"/>
</dbReference>
<dbReference type="GO" id="GO:0000976">
    <property type="term" value="F:transcription cis-regulatory region binding"/>
    <property type="evidence" value="ECO:0007669"/>
    <property type="project" value="TreeGrafter"/>
</dbReference>
<dbReference type="Pfam" id="PF03466">
    <property type="entry name" value="LysR_substrate"/>
    <property type="match status" value="1"/>
</dbReference>
<dbReference type="RefSeq" id="WP_128385567.1">
    <property type="nucleotide sequence ID" value="NZ_CP035033.1"/>
</dbReference>
<keyword evidence="7" id="KW-1185">Reference proteome</keyword>
<dbReference type="Gene3D" id="3.40.190.10">
    <property type="entry name" value="Periplasmic binding protein-like II"/>
    <property type="match status" value="1"/>
</dbReference>
<dbReference type="Proteomes" id="UP000285478">
    <property type="component" value="Chromosome"/>
</dbReference>
<sequence length="300" mass="33944">MIDVRHLKTLLALQQHNSVSLAAQTLCMTQSALSHQIKQLEHSLGLKLFERKSSPIRFTPAGKMLLKTAQEIVPKLEQTEMALKSFEAGEQGRLFIGVECHTCFEWLLPVMRSYQQAWQGVDMDVVNSLSGAANNQALSNLQRQKLDLVITSDPIELSGVIYKELFSYESVLVTAAGHPLAESDWITPQDLKHETLIHYPVPKEKLDVFKHFLMPADISPNERLSEMTLMMLQLVESRKGVCVLPKWLLATLPEFQHLPTLRLGTQGLWSKLYAAIHEDAENKAYIGAFIDRIKQEMQNT</sequence>
<accession>A0A410H609</accession>
<evidence type="ECO:0000256" key="3">
    <source>
        <dbReference type="ARBA" id="ARBA00023125"/>
    </source>
</evidence>
<evidence type="ECO:0000313" key="7">
    <source>
        <dbReference type="Proteomes" id="UP000285478"/>
    </source>
</evidence>
<feature type="domain" description="HTH lysR-type" evidence="5">
    <location>
        <begin position="2"/>
        <end position="59"/>
    </location>
</feature>
<dbReference type="KEGG" id="htr:EPV75_12105"/>
<organism evidence="6 7">
    <name type="scientific">Hydrogenovibrio thermophilus</name>
    <dbReference type="NCBI Taxonomy" id="265883"/>
    <lineage>
        <taxon>Bacteria</taxon>
        <taxon>Pseudomonadati</taxon>
        <taxon>Pseudomonadota</taxon>
        <taxon>Gammaproteobacteria</taxon>
        <taxon>Thiotrichales</taxon>
        <taxon>Piscirickettsiaceae</taxon>
        <taxon>Hydrogenovibrio</taxon>
    </lineage>
</organism>